<feature type="region of interest" description="Disordered" evidence="1">
    <location>
        <begin position="152"/>
        <end position="182"/>
    </location>
</feature>
<dbReference type="RefSeq" id="XP_044368394.1">
    <property type="nucleotide sequence ID" value="XM_044512459.1"/>
</dbReference>
<feature type="region of interest" description="Disordered" evidence="1">
    <location>
        <begin position="99"/>
        <end position="120"/>
    </location>
</feature>
<organism evidence="2">
    <name type="scientific">Triticum aestivum</name>
    <name type="common">Wheat</name>
    <dbReference type="NCBI Taxonomy" id="4565"/>
    <lineage>
        <taxon>Eukaryota</taxon>
        <taxon>Viridiplantae</taxon>
        <taxon>Streptophyta</taxon>
        <taxon>Embryophyta</taxon>
        <taxon>Tracheophyta</taxon>
        <taxon>Spermatophyta</taxon>
        <taxon>Magnoliopsida</taxon>
        <taxon>Liliopsida</taxon>
        <taxon>Poales</taxon>
        <taxon>Poaceae</taxon>
        <taxon>BOP clade</taxon>
        <taxon>Pooideae</taxon>
        <taxon>Triticodae</taxon>
        <taxon>Triticeae</taxon>
        <taxon>Triticinae</taxon>
        <taxon>Triticum</taxon>
    </lineage>
</organism>
<reference evidence="2" key="2">
    <citation type="submission" date="2018-10" db="UniProtKB">
        <authorList>
            <consortium name="EnsemblPlants"/>
        </authorList>
    </citation>
    <scope>IDENTIFICATION</scope>
</reference>
<evidence type="ECO:0000313" key="3">
    <source>
        <dbReference type="Proteomes" id="UP000019116"/>
    </source>
</evidence>
<feature type="region of interest" description="Disordered" evidence="1">
    <location>
        <begin position="445"/>
        <end position="467"/>
    </location>
</feature>
<dbReference type="AlphaFoldDB" id="A0A3B6IM72"/>
<feature type="region of interest" description="Disordered" evidence="1">
    <location>
        <begin position="495"/>
        <end position="552"/>
    </location>
</feature>
<dbReference type="GeneID" id="123091061"/>
<evidence type="ECO:0000313" key="2">
    <source>
        <dbReference type="EnsemblPlants" id="TraesCS4B02G070400.2"/>
    </source>
</evidence>
<feature type="compositionally biased region" description="Basic and acidic residues" evidence="1">
    <location>
        <begin position="458"/>
        <end position="467"/>
    </location>
</feature>
<sequence length="552" mass="61191">MEIPRSLGVQDNEEEEEYDSVFYEDIEAPKFVDLTAPDAACPADDPSWFCLRVGCDQSHEHVDPEALHRSFVMRVMAARSPNVRLHKAISRRNQRSDLLTPCSSTLPKCPHSAPAKPPRTRMTRLSLATGAAEKAARDRLQGHRIRGLRDSPVRTKAARVEASSARKKALTTPRSKTVRPRQEPFLSVKHQKGPVATAAAEIKGTVVKALFMSTPKKETPAKSQAPPVAEVCSKMKKLNLACREVPSRYLSQLPTPKIAKKCEETAAVVKSAKRVQEPRNGKKKMILGCSAKCANAETDKENRSGRENINADENSCKRTARRNWGQEPKEVVQGSRVEVVEPLQPDIHGDDKENAPCGDQLAEQALNREDEEDENSKQSENSENAPQKVLKRQNKVVNAEQGGKLKKNTILRPFRLRTDERQVLKDAIPERKPTVAEKNIMPALKGENRRVMQTGRCPDGKEREKLTCGEKQRKQITYTATSRLGESKTVLSSIRPNNVRPALTKGKTVEKSQRAASSTRTAKITSGFTAPSQTGEKRKASMKTSRLQAAAA</sequence>
<dbReference type="STRING" id="4565.A0A3B6IM72"/>
<dbReference type="Proteomes" id="UP000019116">
    <property type="component" value="Chromosome 4B"/>
</dbReference>
<dbReference type="OMA" id="VTQMDKH"/>
<dbReference type="PANTHER" id="PTHR37241">
    <property type="entry name" value="NEUROFILAMENT HEAVY PROTEIN"/>
    <property type="match status" value="1"/>
</dbReference>
<dbReference type="KEGG" id="taes:123091061"/>
<dbReference type="Gramene" id="TraesPARA_EIv1.0_1322090.2">
    <property type="protein sequence ID" value="TraesPARA_EIv1.0_1322090.2.CDS"/>
    <property type="gene ID" value="TraesPARA_EIv1.0_1322090"/>
</dbReference>
<feature type="compositionally biased region" description="Polar residues" evidence="1">
    <location>
        <begin position="514"/>
        <end position="534"/>
    </location>
</feature>
<reference evidence="2" key="1">
    <citation type="submission" date="2018-08" db="EMBL/GenBank/DDBJ databases">
        <authorList>
            <person name="Rossello M."/>
        </authorList>
    </citation>
    <scope>NUCLEOTIDE SEQUENCE [LARGE SCALE GENOMIC DNA]</scope>
    <source>
        <strain evidence="2">cv. Chinese Spring</strain>
    </source>
</reference>
<dbReference type="PANTHER" id="PTHR37241:SF1">
    <property type="entry name" value="NEUROFILAMENT HEAVY PROTEIN"/>
    <property type="match status" value="1"/>
</dbReference>
<dbReference type="PaxDb" id="4565-Traes_4BS_FFA687FA8.2"/>
<dbReference type="Gramene" id="TraesCS4B02G070400.2">
    <property type="protein sequence ID" value="TraesCS4B02G070400.2"/>
    <property type="gene ID" value="TraesCS4B02G070400"/>
</dbReference>
<dbReference type="Gramene" id="TraesRN4B0100162300.1">
    <property type="protein sequence ID" value="TraesRN4B0100162300.1"/>
    <property type="gene ID" value="TraesRN4B0100162300"/>
</dbReference>
<feature type="compositionally biased region" description="Polar residues" evidence="1">
    <location>
        <begin position="542"/>
        <end position="552"/>
    </location>
</feature>
<dbReference type="Gramene" id="TraesCS4B03G0155200.1">
    <property type="protein sequence ID" value="TraesCS4B03G0155200.1.CDS"/>
    <property type="gene ID" value="TraesCS4B03G0155200"/>
</dbReference>
<evidence type="ECO:0000256" key="1">
    <source>
        <dbReference type="SAM" id="MobiDB-lite"/>
    </source>
</evidence>
<accession>A0A3B6IM72</accession>
<name>A0A3B6IM72_WHEAT</name>
<proteinExistence type="predicted"/>
<keyword evidence="3" id="KW-1185">Reference proteome</keyword>
<protein>
    <submittedName>
        <fullName evidence="2">Uncharacterized protein</fullName>
    </submittedName>
</protein>
<dbReference type="Gramene" id="TraesJUL4B03G02270360.2">
    <property type="protein sequence ID" value="TraesJUL4B03G02270360.2"/>
    <property type="gene ID" value="TraesJUL4B03G02270360"/>
</dbReference>
<dbReference type="EnsemblPlants" id="TraesCS4B02G070400.2">
    <property type="protein sequence ID" value="TraesCS4B02G070400.2"/>
    <property type="gene ID" value="TraesCS4B02G070400"/>
</dbReference>
<feature type="region of interest" description="Disordered" evidence="1">
    <location>
        <begin position="320"/>
        <end position="404"/>
    </location>
</feature>
<gene>
    <name evidence="2" type="primary">LOC123091061</name>
</gene>
<dbReference type="OrthoDB" id="785936at2759"/>